<dbReference type="Pfam" id="PF22927">
    <property type="entry name" value="INT1_R3"/>
    <property type="match status" value="1"/>
</dbReference>
<feature type="compositionally biased region" description="Basic and acidic residues" evidence="1">
    <location>
        <begin position="413"/>
        <end position="422"/>
    </location>
</feature>
<dbReference type="PANTHER" id="PTHR21224:SF1">
    <property type="entry name" value="INTEGRATOR COMPLEX SUBUNIT 1"/>
    <property type="match status" value="1"/>
</dbReference>
<evidence type="ECO:0000313" key="4">
    <source>
        <dbReference type="Proteomes" id="UP000298663"/>
    </source>
</evidence>
<dbReference type="GO" id="GO:0034474">
    <property type="term" value="P:U2 snRNA 3'-end processing"/>
    <property type="evidence" value="ECO:0007669"/>
    <property type="project" value="InterPro"/>
</dbReference>
<reference evidence="3 4" key="1">
    <citation type="journal article" date="2015" name="Genome Biol.">
        <title>Comparative genomics of Steinernema reveals deeply conserved gene regulatory networks.</title>
        <authorList>
            <person name="Dillman A.R."/>
            <person name="Macchietto M."/>
            <person name="Porter C.F."/>
            <person name="Rogers A."/>
            <person name="Williams B."/>
            <person name="Antoshechkin I."/>
            <person name="Lee M.M."/>
            <person name="Goodwin Z."/>
            <person name="Lu X."/>
            <person name="Lewis E.E."/>
            <person name="Goodrich-Blair H."/>
            <person name="Stock S.P."/>
            <person name="Adams B.J."/>
            <person name="Sternberg P.W."/>
            <person name="Mortazavi A."/>
        </authorList>
    </citation>
    <scope>NUCLEOTIDE SEQUENCE [LARGE SCALE GENOMIC DNA]</scope>
    <source>
        <strain evidence="3 4">ALL</strain>
    </source>
</reference>
<evidence type="ECO:0000256" key="1">
    <source>
        <dbReference type="SAM" id="MobiDB-lite"/>
    </source>
</evidence>
<evidence type="ECO:0000259" key="2">
    <source>
        <dbReference type="Pfam" id="PF22927"/>
    </source>
</evidence>
<proteinExistence type="predicted"/>
<dbReference type="EMBL" id="AZBU02000004">
    <property type="protein sequence ID" value="TKR80485.1"/>
    <property type="molecule type" value="Genomic_DNA"/>
</dbReference>
<protein>
    <recommendedName>
        <fullName evidence="2">Integrator complex subunit 1 R3 domain-containing protein</fullName>
    </recommendedName>
</protein>
<evidence type="ECO:0000313" key="3">
    <source>
        <dbReference type="EMBL" id="TKR80485.1"/>
    </source>
</evidence>
<comment type="caution">
    <text evidence="3">The sequence shown here is derived from an EMBL/GenBank/DDBJ whole genome shotgun (WGS) entry which is preliminary data.</text>
</comment>
<reference evidence="3 4" key="2">
    <citation type="journal article" date="2019" name="G3 (Bethesda)">
        <title>Hybrid Assembly of the Genome of the Entomopathogenic Nematode Steinernema carpocapsae Identifies the X-Chromosome.</title>
        <authorList>
            <person name="Serra L."/>
            <person name="Macchietto M."/>
            <person name="Macias-Munoz A."/>
            <person name="McGill C.J."/>
            <person name="Rodriguez I.M."/>
            <person name="Rodriguez B."/>
            <person name="Murad R."/>
            <person name="Mortazavi A."/>
        </authorList>
    </citation>
    <scope>NUCLEOTIDE SEQUENCE [LARGE SCALE GENOMIC DNA]</scope>
    <source>
        <strain evidence="3 4">ALL</strain>
    </source>
</reference>
<name>A0A4V6A2U1_STECR</name>
<keyword evidence="4" id="KW-1185">Reference proteome</keyword>
<dbReference type="PANTHER" id="PTHR21224">
    <property type="entry name" value="INTEGRATOR COMPLEX SUBUNIT 1"/>
    <property type="match status" value="1"/>
</dbReference>
<feature type="region of interest" description="Disordered" evidence="1">
    <location>
        <begin position="403"/>
        <end position="428"/>
    </location>
</feature>
<dbReference type="InterPro" id="IPR038902">
    <property type="entry name" value="INTS1"/>
</dbReference>
<accession>A0A4V6A2U1</accession>
<dbReference type="InterPro" id="IPR053964">
    <property type="entry name" value="INT1_R3"/>
</dbReference>
<sequence length="428" mass="49044">MINPYNNFEINCIIDRYLLQCPEIIETPGVQNPKDLDSTIWTIFANKSRGIHRLISLIPYRAKPATIEFMLESLLRLTSERLNASFIVDIVAACVDHGNTKTRRLPNNAQTVVFLGYAVRDVAAMEAPSDAPSEVTEALVSNRVSLVKSVLSTIISESASAPELIHLLVGFFRKHVCSGQSAAQKIEASLADLYPAFMNDLGPPSINITRASDVDKLATRDRVLNQLIAEMYTNFRNSELNSGMEKMQDLMDSADAEPKVFIRQIPGLTARLRMLSQLPIGIKRMKEVGYFDFYLFALRVVTTTDPHCFEPQEPIREMLEFYFEFFKSRMARSKTAFIDIVKLVLDVCLIYLERCRSIAEPFLFEKIAYLCEMKSYVKYDVFYNIIEALRYFPEKRAVMADRPRKNAHVHPTPNRDYRESRRSSQYNR</sequence>
<organism evidence="3 4">
    <name type="scientific">Steinernema carpocapsae</name>
    <name type="common">Entomopathogenic nematode</name>
    <dbReference type="NCBI Taxonomy" id="34508"/>
    <lineage>
        <taxon>Eukaryota</taxon>
        <taxon>Metazoa</taxon>
        <taxon>Ecdysozoa</taxon>
        <taxon>Nematoda</taxon>
        <taxon>Chromadorea</taxon>
        <taxon>Rhabditida</taxon>
        <taxon>Tylenchina</taxon>
        <taxon>Panagrolaimomorpha</taxon>
        <taxon>Strongyloidoidea</taxon>
        <taxon>Steinernematidae</taxon>
        <taxon>Steinernema</taxon>
    </lineage>
</organism>
<dbReference type="AlphaFoldDB" id="A0A4V6A2U1"/>
<feature type="domain" description="Integrator complex subunit 1 R3" evidence="2">
    <location>
        <begin position="221"/>
        <end position="378"/>
    </location>
</feature>
<dbReference type="GO" id="GO:0032039">
    <property type="term" value="C:integrator complex"/>
    <property type="evidence" value="ECO:0007669"/>
    <property type="project" value="InterPro"/>
</dbReference>
<gene>
    <name evidence="3" type="ORF">L596_014555</name>
</gene>
<dbReference type="OrthoDB" id="10525096at2759"/>
<dbReference type="Proteomes" id="UP000298663">
    <property type="component" value="Unassembled WGS sequence"/>
</dbReference>